<reference evidence="2 3" key="1">
    <citation type="submission" date="2020-09" db="EMBL/GenBank/DDBJ databases">
        <title>Paenibacillus sp. CAU 1523 isolated from sand of Haeundae Beach.</title>
        <authorList>
            <person name="Kim W."/>
        </authorList>
    </citation>
    <scope>NUCLEOTIDE SEQUENCE [LARGE SCALE GENOMIC DNA]</scope>
    <source>
        <strain evidence="2 3">CAU 1523</strain>
    </source>
</reference>
<proteinExistence type="predicted"/>
<feature type="domain" description="Aminoglycoside phosphotransferase" evidence="1">
    <location>
        <begin position="7"/>
        <end position="190"/>
    </location>
</feature>
<dbReference type="SUPFAM" id="SSF56112">
    <property type="entry name" value="Protein kinase-like (PK-like)"/>
    <property type="match status" value="1"/>
</dbReference>
<name>A0ABR9B0L6_9BACL</name>
<dbReference type="Pfam" id="PF01636">
    <property type="entry name" value="APH"/>
    <property type="match status" value="1"/>
</dbReference>
<evidence type="ECO:0000259" key="1">
    <source>
        <dbReference type="Pfam" id="PF01636"/>
    </source>
</evidence>
<dbReference type="Gene3D" id="3.90.1200.10">
    <property type="match status" value="1"/>
</dbReference>
<evidence type="ECO:0000313" key="3">
    <source>
        <dbReference type="Proteomes" id="UP000634529"/>
    </source>
</evidence>
<dbReference type="InterPro" id="IPR011009">
    <property type="entry name" value="Kinase-like_dom_sf"/>
</dbReference>
<evidence type="ECO:0000313" key="2">
    <source>
        <dbReference type="EMBL" id="MBD8498995.1"/>
    </source>
</evidence>
<dbReference type="RefSeq" id="WP_192025349.1">
    <property type="nucleotide sequence ID" value="NZ_JACYTN010000007.1"/>
</dbReference>
<comment type="caution">
    <text evidence="2">The sequence shown here is derived from an EMBL/GenBank/DDBJ whole genome shotgun (WGS) entry which is preliminary data.</text>
</comment>
<dbReference type="EMBL" id="JACYTN010000007">
    <property type="protein sequence ID" value="MBD8498995.1"/>
    <property type="molecule type" value="Genomic_DNA"/>
</dbReference>
<gene>
    <name evidence="2" type="ORF">IFO66_11835</name>
</gene>
<protein>
    <submittedName>
        <fullName evidence="2">Phosphotransferase</fullName>
    </submittedName>
</protein>
<dbReference type="InterPro" id="IPR002575">
    <property type="entry name" value="Aminoglycoside_PTrfase"/>
</dbReference>
<organism evidence="2 3">
    <name type="scientific">Paenibacillus arenosi</name>
    <dbReference type="NCBI Taxonomy" id="2774142"/>
    <lineage>
        <taxon>Bacteria</taxon>
        <taxon>Bacillati</taxon>
        <taxon>Bacillota</taxon>
        <taxon>Bacilli</taxon>
        <taxon>Bacillales</taxon>
        <taxon>Paenibacillaceae</taxon>
        <taxon>Paenibacillus</taxon>
    </lineage>
</organism>
<keyword evidence="3" id="KW-1185">Reference proteome</keyword>
<dbReference type="Proteomes" id="UP000634529">
    <property type="component" value="Unassembled WGS sequence"/>
</dbReference>
<accession>A0ABR9B0L6</accession>
<sequence length="268" mass="30174">MTMGRIIGQGRTANVYEYADGNVLKWYHESMPKSVIVEEYRVSQAVSATGVLTPKPLEMIEVDGRSGIVFQKVVGDTLLKQLASHPWRIGTLTNQLAELHVSIHQQKAPDALRQKKVELHDSISHAPYLTDDEKGQVLLKLDGLPAGDSLCHGDFHPDNVLVGREAWIIDWMTGMSGNPAADTARTVLLLRLGTLPEGMPAWTRAAMQVIRKVMLYIYLKQYCVRSRMKREEIERWILPVAAARLTESIPEAEKMALVKLIRKQGNWR</sequence>